<evidence type="ECO:0000313" key="2">
    <source>
        <dbReference type="Proteomes" id="UP001266305"/>
    </source>
</evidence>
<dbReference type="Proteomes" id="UP001266305">
    <property type="component" value="Unassembled WGS sequence"/>
</dbReference>
<feature type="non-terminal residue" evidence="1">
    <location>
        <position position="114"/>
    </location>
</feature>
<organism evidence="1 2">
    <name type="scientific">Saguinus oedipus</name>
    <name type="common">Cotton-top tamarin</name>
    <name type="synonym">Oedipomidas oedipus</name>
    <dbReference type="NCBI Taxonomy" id="9490"/>
    <lineage>
        <taxon>Eukaryota</taxon>
        <taxon>Metazoa</taxon>
        <taxon>Chordata</taxon>
        <taxon>Craniata</taxon>
        <taxon>Vertebrata</taxon>
        <taxon>Euteleostomi</taxon>
        <taxon>Mammalia</taxon>
        <taxon>Eutheria</taxon>
        <taxon>Euarchontoglires</taxon>
        <taxon>Primates</taxon>
        <taxon>Haplorrhini</taxon>
        <taxon>Platyrrhini</taxon>
        <taxon>Cebidae</taxon>
        <taxon>Callitrichinae</taxon>
        <taxon>Saguinus</taxon>
    </lineage>
</organism>
<proteinExistence type="predicted"/>
<gene>
    <name evidence="1" type="ORF">P7K49_004433</name>
</gene>
<keyword evidence="2" id="KW-1185">Reference proteome</keyword>
<dbReference type="EMBL" id="JASSZA010000002">
    <property type="protein sequence ID" value="KAK2117547.1"/>
    <property type="molecule type" value="Genomic_DNA"/>
</dbReference>
<name>A0ABQ9WAX3_SAGOE</name>
<sequence>MALSGPAAVENWPLNGSLIPLLTPQSVSQSLNSQSWKALFPATFEAISAQITCNNKPIKQEIPVLFKEKKIRTETKKDKGESKTRKYCPERGGSIYRFNRCERKGLRGAGNYEK</sequence>
<reference evidence="1 2" key="1">
    <citation type="submission" date="2023-05" db="EMBL/GenBank/DDBJ databases">
        <title>B98-5 Cell Line De Novo Hybrid Assembly: An Optical Mapping Approach.</title>
        <authorList>
            <person name="Kananen K."/>
            <person name="Auerbach J.A."/>
            <person name="Kautto E."/>
            <person name="Blachly J.S."/>
        </authorList>
    </citation>
    <scope>NUCLEOTIDE SEQUENCE [LARGE SCALE GENOMIC DNA]</scope>
    <source>
        <strain evidence="1">B95-8</strain>
        <tissue evidence="1">Cell line</tissue>
    </source>
</reference>
<evidence type="ECO:0000313" key="1">
    <source>
        <dbReference type="EMBL" id="KAK2117547.1"/>
    </source>
</evidence>
<accession>A0ABQ9WAX3</accession>
<comment type="caution">
    <text evidence="1">The sequence shown here is derived from an EMBL/GenBank/DDBJ whole genome shotgun (WGS) entry which is preliminary data.</text>
</comment>
<protein>
    <submittedName>
        <fullName evidence="1">Uncharacterized protein</fullName>
    </submittedName>
</protein>